<organism evidence="1 2">
    <name type="scientific">Variovorax guangxiensis</name>
    <dbReference type="NCBI Taxonomy" id="1775474"/>
    <lineage>
        <taxon>Bacteria</taxon>
        <taxon>Pseudomonadati</taxon>
        <taxon>Pseudomonadota</taxon>
        <taxon>Betaproteobacteria</taxon>
        <taxon>Burkholderiales</taxon>
        <taxon>Comamonadaceae</taxon>
        <taxon>Variovorax</taxon>
    </lineage>
</organism>
<name>A0A502DHP0_9BURK</name>
<reference evidence="1 2" key="1">
    <citation type="journal article" date="2019" name="Environ. Microbiol.">
        <title>Species interactions and distinct microbial communities in high Arctic permafrost affected cryosols are associated with the CH4 and CO2 gas fluxes.</title>
        <authorList>
            <person name="Altshuler I."/>
            <person name="Hamel J."/>
            <person name="Turney S."/>
            <person name="Magnuson E."/>
            <person name="Levesque R."/>
            <person name="Greer C."/>
            <person name="Whyte L.G."/>
        </authorList>
    </citation>
    <scope>NUCLEOTIDE SEQUENCE [LARGE SCALE GENOMIC DNA]</scope>
    <source>
        <strain evidence="1 2">S06.C</strain>
    </source>
</reference>
<evidence type="ECO:0000313" key="1">
    <source>
        <dbReference type="EMBL" id="TPG23616.1"/>
    </source>
</evidence>
<dbReference type="AlphaFoldDB" id="A0A502DHP0"/>
<sequence length="98" mass="10856">MNHEFGAFALKATEDVVAFAKFAQQSENLFGDSPDKDALKRYQSAWFEVEVVNAVALADWEADGRPVSWGDKWRKLYQSSAAEAVAVLEVAAANLFSR</sequence>
<accession>A0A502DHP0</accession>
<protein>
    <submittedName>
        <fullName evidence="1">Uncharacterized protein</fullName>
    </submittedName>
</protein>
<evidence type="ECO:0000313" key="2">
    <source>
        <dbReference type="Proteomes" id="UP000319212"/>
    </source>
</evidence>
<dbReference type="OrthoDB" id="9157220at2"/>
<proteinExistence type="predicted"/>
<comment type="caution">
    <text evidence="1">The sequence shown here is derived from an EMBL/GenBank/DDBJ whole genome shotgun (WGS) entry which is preliminary data.</text>
</comment>
<dbReference type="EMBL" id="RCZI01000008">
    <property type="protein sequence ID" value="TPG23616.1"/>
    <property type="molecule type" value="Genomic_DNA"/>
</dbReference>
<dbReference type="Proteomes" id="UP000319212">
    <property type="component" value="Unassembled WGS sequence"/>
</dbReference>
<dbReference type="RefSeq" id="WP_140844898.1">
    <property type="nucleotide sequence ID" value="NZ_RCZI01000008.1"/>
</dbReference>
<gene>
    <name evidence="1" type="ORF">EAH82_19660</name>
</gene>